<dbReference type="Proteomes" id="UP001478862">
    <property type="component" value="Unassembled WGS sequence"/>
</dbReference>
<dbReference type="PROSITE" id="PS51257">
    <property type="entry name" value="PROKAR_LIPOPROTEIN"/>
    <property type="match status" value="1"/>
</dbReference>
<dbReference type="RefSeq" id="WP_349661973.1">
    <property type="nucleotide sequence ID" value="NZ_JBEGDG010000031.1"/>
</dbReference>
<organism evidence="2 3">
    <name type="scientific">Lysinibacillus zambalensis</name>
    <dbReference type="NCBI Taxonomy" id="3160866"/>
    <lineage>
        <taxon>Bacteria</taxon>
        <taxon>Bacillati</taxon>
        <taxon>Bacillota</taxon>
        <taxon>Bacilli</taxon>
        <taxon>Bacillales</taxon>
        <taxon>Bacillaceae</taxon>
        <taxon>Lysinibacillus</taxon>
    </lineage>
</organism>
<proteinExistence type="predicted"/>
<feature type="chain" id="PRO_5046749818" evidence="1">
    <location>
        <begin position="19"/>
        <end position="358"/>
    </location>
</feature>
<protein>
    <submittedName>
        <fullName evidence="2">Uncharacterized protein</fullName>
    </submittedName>
</protein>
<keyword evidence="1" id="KW-0732">Signal</keyword>
<comment type="caution">
    <text evidence="2">The sequence shown here is derived from an EMBL/GenBank/DDBJ whole genome shotgun (WGS) entry which is preliminary data.</text>
</comment>
<reference evidence="2 3" key="1">
    <citation type="submission" date="2024-06" db="EMBL/GenBank/DDBJ databases">
        <title>Lysinibacillus zambalefons sp. nov., a Novel Firmicute Isolated from the Poon Bato Zambales Hyperalkaline Spring.</title>
        <authorList>
            <person name="Aja J.A."/>
            <person name="Lazaro J.E.H."/>
            <person name="Llorin L.D."/>
            <person name="Lim K.R."/>
            <person name="Teodosio J."/>
            <person name="Dalisay D.S."/>
        </authorList>
    </citation>
    <scope>NUCLEOTIDE SEQUENCE [LARGE SCALE GENOMIC DNA]</scope>
    <source>
        <strain evidence="2 3">M3</strain>
    </source>
</reference>
<gene>
    <name evidence="2" type="ORF">ABNX05_23900</name>
</gene>
<feature type="signal peptide" evidence="1">
    <location>
        <begin position="1"/>
        <end position="18"/>
    </location>
</feature>
<sequence>MLKKRIIPLLFLSCLLFACEDQPSKEPDVSNELTKNDKLPYTTEEWKQQALDSTWYKNLTIPSEEVFVEMIDFEGDEVPELFISYNGTKYGYIIGHYNKNSEAWEQRNSQQYETTIHGDFRFKGIFKDEDKKDIALITHFEAGASGNLEVLHLLKVADVGSNIISGQSYRLYEGSELKVDTSKNTFTIQTGDSSERFTLRDHAITSENSTTNLYSGLPLIHNSKLLKLLNHDFFKTDIIFGDTYPIAKGKAGLPKGEDYYEGGLCSFYDNYFFCLAEDEIPVSHYYLSNFKNVTKESLEEVIGQAIQISSYERYGDPDDIVYYANFEFDNVYFQAEFNHDQNNAELTNLALGINALDY</sequence>
<evidence type="ECO:0000313" key="2">
    <source>
        <dbReference type="EMBL" id="MEQ6357653.1"/>
    </source>
</evidence>
<evidence type="ECO:0000256" key="1">
    <source>
        <dbReference type="SAM" id="SignalP"/>
    </source>
</evidence>
<keyword evidence="3" id="KW-1185">Reference proteome</keyword>
<name>A0ABV1MYS0_9BACI</name>
<dbReference type="EMBL" id="JBEGDG010000031">
    <property type="protein sequence ID" value="MEQ6357653.1"/>
    <property type="molecule type" value="Genomic_DNA"/>
</dbReference>
<evidence type="ECO:0000313" key="3">
    <source>
        <dbReference type="Proteomes" id="UP001478862"/>
    </source>
</evidence>
<accession>A0ABV1MYS0</accession>